<accession>A0ABU6YV67</accession>
<reference evidence="1 2" key="1">
    <citation type="journal article" date="2023" name="Plants (Basel)">
        <title>Bridging the Gap: Combining Genomics and Transcriptomics Approaches to Understand Stylosanthes scabra, an Orphan Legume from the Brazilian Caatinga.</title>
        <authorList>
            <person name="Ferreira-Neto J.R.C."/>
            <person name="da Silva M.D."/>
            <person name="Binneck E."/>
            <person name="de Melo N.F."/>
            <person name="da Silva R.H."/>
            <person name="de Melo A.L.T.M."/>
            <person name="Pandolfi V."/>
            <person name="Bustamante F.O."/>
            <person name="Brasileiro-Vidal A.C."/>
            <person name="Benko-Iseppon A.M."/>
        </authorList>
    </citation>
    <scope>NUCLEOTIDE SEQUENCE [LARGE SCALE GENOMIC DNA]</scope>
    <source>
        <tissue evidence="1">Leaves</tissue>
    </source>
</reference>
<dbReference type="PIRSF" id="PIRSF036836">
    <property type="entry name" value="RNase_bind_SBP1"/>
    <property type="match status" value="1"/>
</dbReference>
<dbReference type="EMBL" id="JASCZI010243459">
    <property type="protein sequence ID" value="MED6213224.1"/>
    <property type="molecule type" value="Genomic_DNA"/>
</dbReference>
<proteinExistence type="predicted"/>
<evidence type="ECO:0000313" key="1">
    <source>
        <dbReference type="EMBL" id="MED6213224.1"/>
    </source>
</evidence>
<organism evidence="1 2">
    <name type="scientific">Stylosanthes scabra</name>
    <dbReference type="NCBI Taxonomy" id="79078"/>
    <lineage>
        <taxon>Eukaryota</taxon>
        <taxon>Viridiplantae</taxon>
        <taxon>Streptophyta</taxon>
        <taxon>Embryophyta</taxon>
        <taxon>Tracheophyta</taxon>
        <taxon>Spermatophyta</taxon>
        <taxon>Magnoliopsida</taxon>
        <taxon>eudicotyledons</taxon>
        <taxon>Gunneridae</taxon>
        <taxon>Pentapetalae</taxon>
        <taxon>rosids</taxon>
        <taxon>fabids</taxon>
        <taxon>Fabales</taxon>
        <taxon>Fabaceae</taxon>
        <taxon>Papilionoideae</taxon>
        <taxon>50 kb inversion clade</taxon>
        <taxon>dalbergioids sensu lato</taxon>
        <taxon>Dalbergieae</taxon>
        <taxon>Pterocarpus clade</taxon>
        <taxon>Stylosanthes</taxon>
    </lineage>
</organism>
<keyword evidence="2" id="KW-1185">Reference proteome</keyword>
<name>A0ABU6YV67_9FABA</name>
<sequence length="159" mass="18288">MCWMRLNFSIKPMKQINSRLQLLGNIQAGRNIDPVNSFGNEYLSSMFQSNKRSREAEDILKQQKLQISINYNVCQDEADRTANIPNPNPNQVSTGLRLSYADDERNSSVTSASGSMTAAPSIILPLTLSYNFRTELDRQQEELDQYIQLQMMYRYISLH</sequence>
<protein>
    <submittedName>
        <fullName evidence="1">Uncharacterized protein</fullName>
    </submittedName>
</protein>
<gene>
    <name evidence="1" type="ORF">PIB30_091164</name>
</gene>
<evidence type="ECO:0000313" key="2">
    <source>
        <dbReference type="Proteomes" id="UP001341840"/>
    </source>
</evidence>
<dbReference type="Proteomes" id="UP001341840">
    <property type="component" value="Unassembled WGS sequence"/>
</dbReference>
<comment type="caution">
    <text evidence="1">The sequence shown here is derived from an EMBL/GenBank/DDBJ whole genome shotgun (WGS) entry which is preliminary data.</text>
</comment>